<evidence type="ECO:0008006" key="5">
    <source>
        <dbReference type="Google" id="ProtNLM"/>
    </source>
</evidence>
<evidence type="ECO:0000256" key="1">
    <source>
        <dbReference type="SAM" id="Coils"/>
    </source>
</evidence>
<dbReference type="AlphaFoldDB" id="A0A5E6MCG8"/>
<comment type="caution">
    <text evidence="3">The sequence shown here is derived from an EMBL/GenBank/DDBJ whole genome shotgun (WGS) entry which is preliminary data.</text>
</comment>
<organism evidence="3 4">
    <name type="scientific">Methylacidimicrobium cyclopophantes</name>
    <dbReference type="NCBI Taxonomy" id="1041766"/>
    <lineage>
        <taxon>Bacteria</taxon>
        <taxon>Pseudomonadati</taxon>
        <taxon>Verrucomicrobiota</taxon>
        <taxon>Methylacidimicrobium</taxon>
    </lineage>
</organism>
<keyword evidence="4" id="KW-1185">Reference proteome</keyword>
<keyword evidence="2" id="KW-1133">Transmembrane helix</keyword>
<sequence length="118" mass="13829">MPGKCGKPLLPSLPVAQRQAIVPRKGMPTDTIEMRMAHLEGAYEQIDKRLGTVEERLALVENKIDGLRRDIDQRFERVDQRFERIDQRFERIDHSLRTQFYWLVGLMLSLLAVGIFRH</sequence>
<dbReference type="Gene3D" id="3.90.20.10">
    <property type="match status" value="1"/>
</dbReference>
<evidence type="ECO:0000313" key="4">
    <source>
        <dbReference type="Proteomes" id="UP000381693"/>
    </source>
</evidence>
<feature type="coiled-coil region" evidence="1">
    <location>
        <begin position="43"/>
        <end position="70"/>
    </location>
</feature>
<evidence type="ECO:0000313" key="3">
    <source>
        <dbReference type="EMBL" id="VVM06025.1"/>
    </source>
</evidence>
<keyword evidence="2" id="KW-0472">Membrane</keyword>
<accession>A0A5E6MCG8</accession>
<keyword evidence="1" id="KW-0175">Coiled coil</keyword>
<name>A0A5E6MCG8_9BACT</name>
<protein>
    <recommendedName>
        <fullName evidence="5">t-SNARE coiled-coil homology domain-containing protein</fullName>
    </recommendedName>
</protein>
<evidence type="ECO:0000256" key="2">
    <source>
        <dbReference type="SAM" id="Phobius"/>
    </source>
</evidence>
<feature type="transmembrane region" description="Helical" evidence="2">
    <location>
        <begin position="100"/>
        <end position="116"/>
    </location>
</feature>
<reference evidence="3" key="1">
    <citation type="submission" date="2019-09" db="EMBL/GenBank/DDBJ databases">
        <authorList>
            <person name="Cremers G."/>
        </authorList>
    </citation>
    <scope>NUCLEOTIDE SEQUENCE [LARGE SCALE GENOMIC DNA]</scope>
    <source>
        <strain evidence="3">3B</strain>
    </source>
</reference>
<dbReference type="Proteomes" id="UP000381693">
    <property type="component" value="Unassembled WGS sequence"/>
</dbReference>
<dbReference type="SUPFAM" id="SSF57997">
    <property type="entry name" value="Tropomyosin"/>
    <property type="match status" value="1"/>
</dbReference>
<gene>
    <name evidence="3" type="ORF">MAMC_00925</name>
</gene>
<proteinExistence type="predicted"/>
<keyword evidence="2" id="KW-0812">Transmembrane</keyword>
<dbReference type="EMBL" id="CABFUZ020000104">
    <property type="protein sequence ID" value="VVM06025.1"/>
    <property type="molecule type" value="Genomic_DNA"/>
</dbReference>